<dbReference type="EMBL" id="BSXS01003868">
    <property type="protein sequence ID" value="GME82086.1"/>
    <property type="molecule type" value="Genomic_DNA"/>
</dbReference>
<organism evidence="1 2">
    <name type="scientific">Ambrosiozyma monospora</name>
    <name type="common">Yeast</name>
    <name type="synonym">Endomycopsis monosporus</name>
    <dbReference type="NCBI Taxonomy" id="43982"/>
    <lineage>
        <taxon>Eukaryota</taxon>
        <taxon>Fungi</taxon>
        <taxon>Dikarya</taxon>
        <taxon>Ascomycota</taxon>
        <taxon>Saccharomycotina</taxon>
        <taxon>Pichiomycetes</taxon>
        <taxon>Pichiales</taxon>
        <taxon>Pichiaceae</taxon>
        <taxon>Ambrosiozyma</taxon>
    </lineage>
</organism>
<protein>
    <submittedName>
        <fullName evidence="1">Unnamed protein product</fullName>
    </submittedName>
</protein>
<name>A0ACB5T6C5_AMBMO</name>
<evidence type="ECO:0000313" key="2">
    <source>
        <dbReference type="Proteomes" id="UP001165064"/>
    </source>
</evidence>
<accession>A0ACB5T6C5</accession>
<reference evidence="1" key="1">
    <citation type="submission" date="2023-04" db="EMBL/GenBank/DDBJ databases">
        <title>Ambrosiozyma monospora NBRC 10751.</title>
        <authorList>
            <person name="Ichikawa N."/>
            <person name="Sato H."/>
            <person name="Tonouchi N."/>
        </authorList>
    </citation>
    <scope>NUCLEOTIDE SEQUENCE</scope>
    <source>
        <strain evidence="1">NBRC 10751</strain>
    </source>
</reference>
<proteinExistence type="predicted"/>
<dbReference type="Proteomes" id="UP001165064">
    <property type="component" value="Unassembled WGS sequence"/>
</dbReference>
<gene>
    <name evidence="1" type="ORF">Amon02_000530700</name>
</gene>
<comment type="caution">
    <text evidence="1">The sequence shown here is derived from an EMBL/GenBank/DDBJ whole genome shotgun (WGS) entry which is preliminary data.</text>
</comment>
<keyword evidence="2" id="KW-1185">Reference proteome</keyword>
<sequence>MMEKVFKLNQFLQFTAIVKPDYDINIFRIKQSSISFYSTIMATYKQTKFDTNKYHSFRPTYPDSFYEYLIDYHNNGVLNGSNSDANGLKKANEGTLLDVGSGTGIVALPLSQFFKNTIVSDPSSTMISQAKTEFENLSSSIPNFNTEHDIKFKVVNGEQLHSQIEPNSIDVLTAAECVHWMSPPDFLNSAYTILKPGGTLAYWLYCEPVVRVVNNGKSQAENDQANAKANDIFMKYVYDDPRYMGKLWDKGKPEYRKFLQRCNELVFSDLGDAMTLKRGGLPLPTTDNDVVPLKHDDGFKHEFKFTDN</sequence>
<evidence type="ECO:0000313" key="1">
    <source>
        <dbReference type="EMBL" id="GME82086.1"/>
    </source>
</evidence>